<dbReference type="SUPFAM" id="SSF55729">
    <property type="entry name" value="Acyl-CoA N-acyltransferases (Nat)"/>
    <property type="match status" value="1"/>
</dbReference>
<keyword evidence="3" id="KW-1185">Reference proteome</keyword>
<dbReference type="InterPro" id="IPR013216">
    <property type="entry name" value="Methyltransf_11"/>
</dbReference>
<sequence>VWDKWIRDRRGRFILAELDGTPIGMAKISNFGRGQVWLEGLRVTRKYRRHGIAHLIHLEVVKTLRRIRPRVVRYCTGATNSASRKVGAKVGFDVAARTRYYWSKPRKGSIRGEWAKPSEADEIHKFMLASKFLELTSGLIGEGWIFRELTRALLKEYIKQRRVIVRRRAGKLDGVAVYPYEENDRTITLGFIDGSESAIRELARNCRYLARGDGPVILLIRAGSGKSFRHVKSGLMIGLDASVTMLESARKRAPRVIAVVGDAHRLPFRDGSVEVSFFSYCLRGLARPLDAVREALRVSSRVIIVDYNKPALMPEFIWKRVVNKLGHAVFGSRDIDFESLERLAARRQVSELYDGLYKLMVLEGAGNAGS</sequence>
<dbReference type="InterPro" id="IPR016181">
    <property type="entry name" value="Acyl_CoA_acyltransferase"/>
</dbReference>
<dbReference type="Pfam" id="PF08241">
    <property type="entry name" value="Methyltransf_11"/>
    <property type="match status" value="1"/>
</dbReference>
<protein>
    <submittedName>
        <fullName evidence="2">GNAT family N-acetyltransferase</fullName>
        <ecNumber evidence="2">2.3.1.-</ecNumber>
    </submittedName>
</protein>
<name>A0ABV6YQG3_UNCEI</name>
<dbReference type="PROSITE" id="PS51186">
    <property type="entry name" value="GNAT"/>
    <property type="match status" value="1"/>
</dbReference>
<keyword evidence="2" id="KW-0012">Acyltransferase</keyword>
<keyword evidence="2" id="KW-0808">Transferase</keyword>
<organism evidence="2 3">
    <name type="scientific">Eiseniibacteriota bacterium</name>
    <dbReference type="NCBI Taxonomy" id="2212470"/>
    <lineage>
        <taxon>Bacteria</taxon>
        <taxon>Candidatus Eiseniibacteriota</taxon>
    </lineage>
</organism>
<dbReference type="EC" id="2.3.1.-" evidence="2"/>
<dbReference type="Gene3D" id="3.40.50.150">
    <property type="entry name" value="Vaccinia Virus protein VP39"/>
    <property type="match status" value="1"/>
</dbReference>
<feature type="domain" description="N-acetyltransferase" evidence="1">
    <location>
        <begin position="1"/>
        <end position="119"/>
    </location>
</feature>
<gene>
    <name evidence="2" type="ORF">ACFL2Z_05290</name>
</gene>
<dbReference type="Pfam" id="PF00583">
    <property type="entry name" value="Acetyltransf_1"/>
    <property type="match status" value="1"/>
</dbReference>
<comment type="caution">
    <text evidence="2">The sequence shown here is derived from an EMBL/GenBank/DDBJ whole genome shotgun (WGS) entry which is preliminary data.</text>
</comment>
<feature type="non-terminal residue" evidence="2">
    <location>
        <position position="1"/>
    </location>
</feature>
<dbReference type="CDD" id="cd04301">
    <property type="entry name" value="NAT_SF"/>
    <property type="match status" value="1"/>
</dbReference>
<evidence type="ECO:0000313" key="3">
    <source>
        <dbReference type="Proteomes" id="UP001594288"/>
    </source>
</evidence>
<reference evidence="2 3" key="1">
    <citation type="submission" date="2024-09" db="EMBL/GenBank/DDBJ databases">
        <authorList>
            <person name="D'Angelo T."/>
        </authorList>
    </citation>
    <scope>NUCLEOTIDE SEQUENCE [LARGE SCALE GENOMIC DNA]</scope>
    <source>
        <strain evidence="2">SAG AM-311-F02</strain>
    </source>
</reference>
<dbReference type="Proteomes" id="UP001594288">
    <property type="component" value="Unassembled WGS sequence"/>
</dbReference>
<dbReference type="InterPro" id="IPR000182">
    <property type="entry name" value="GNAT_dom"/>
</dbReference>
<dbReference type="GO" id="GO:0016746">
    <property type="term" value="F:acyltransferase activity"/>
    <property type="evidence" value="ECO:0007669"/>
    <property type="project" value="UniProtKB-KW"/>
</dbReference>
<dbReference type="SUPFAM" id="SSF53335">
    <property type="entry name" value="S-adenosyl-L-methionine-dependent methyltransferases"/>
    <property type="match status" value="1"/>
</dbReference>
<evidence type="ECO:0000259" key="1">
    <source>
        <dbReference type="PROSITE" id="PS51186"/>
    </source>
</evidence>
<evidence type="ECO:0000313" key="2">
    <source>
        <dbReference type="EMBL" id="MFC1800300.1"/>
    </source>
</evidence>
<proteinExistence type="predicted"/>
<accession>A0ABV6YQG3</accession>
<dbReference type="Gene3D" id="3.40.630.30">
    <property type="match status" value="1"/>
</dbReference>
<dbReference type="InterPro" id="IPR029063">
    <property type="entry name" value="SAM-dependent_MTases_sf"/>
</dbReference>
<dbReference type="EMBL" id="JBHPEI010000110">
    <property type="protein sequence ID" value="MFC1800300.1"/>
    <property type="molecule type" value="Genomic_DNA"/>
</dbReference>